<dbReference type="PROSITE" id="PS00911">
    <property type="entry name" value="DHODEHASE_1"/>
    <property type="match status" value="1"/>
</dbReference>
<evidence type="ECO:0000256" key="7">
    <source>
        <dbReference type="ARBA" id="ARBA00022975"/>
    </source>
</evidence>
<dbReference type="SUPFAM" id="SSF51395">
    <property type="entry name" value="FMN-linked oxidoreductases"/>
    <property type="match status" value="1"/>
</dbReference>
<keyword evidence="11" id="KW-1003">Cell membrane</keyword>
<feature type="binding site" evidence="11">
    <location>
        <begin position="235"/>
        <end position="236"/>
    </location>
    <ligand>
        <name>substrate</name>
    </ligand>
</feature>
<dbReference type="EC" id="1.3.5.2" evidence="11"/>
<feature type="binding site" evidence="11">
    <location>
        <position position="285"/>
    </location>
    <ligand>
        <name>FMN</name>
        <dbReference type="ChEBI" id="CHEBI:58210"/>
    </ligand>
</feature>
<dbReference type="NCBIfam" id="TIGR01036">
    <property type="entry name" value="pyrD_sub2"/>
    <property type="match status" value="1"/>
</dbReference>
<proteinExistence type="inferred from homology"/>
<comment type="subunit">
    <text evidence="11">Monomer.</text>
</comment>
<feature type="binding site" evidence="11">
    <location>
        <begin position="306"/>
        <end position="307"/>
    </location>
    <ligand>
        <name>FMN</name>
        <dbReference type="ChEBI" id="CHEBI:58210"/>
    </ligand>
</feature>
<keyword evidence="5 11" id="KW-0285">Flavoprotein</keyword>
<evidence type="ECO:0000256" key="9">
    <source>
        <dbReference type="ARBA" id="ARBA00023136"/>
    </source>
</evidence>
<dbReference type="InterPro" id="IPR013785">
    <property type="entry name" value="Aldolase_TIM"/>
</dbReference>
<comment type="cofactor">
    <cofactor evidence="11">
        <name>FMN</name>
        <dbReference type="ChEBI" id="CHEBI:58210"/>
    </cofactor>
    <text evidence="11">Binds 1 FMN per subunit.</text>
</comment>
<dbReference type="PROSITE" id="PS00912">
    <property type="entry name" value="DHODEHASE_2"/>
    <property type="match status" value="1"/>
</dbReference>
<feature type="binding site" evidence="11">
    <location>
        <position position="82"/>
    </location>
    <ligand>
        <name>FMN</name>
        <dbReference type="ChEBI" id="CHEBI:58210"/>
    </ligand>
</feature>
<evidence type="ECO:0000256" key="3">
    <source>
        <dbReference type="ARBA" id="ARBA00005161"/>
    </source>
</evidence>
<feature type="binding site" evidence="11">
    <location>
        <position position="206"/>
    </location>
    <ligand>
        <name>FMN</name>
        <dbReference type="ChEBI" id="CHEBI:58210"/>
    </ligand>
</feature>
<dbReference type="CDD" id="cd04738">
    <property type="entry name" value="DHOD_2_like"/>
    <property type="match status" value="1"/>
</dbReference>
<dbReference type="InterPro" id="IPR050074">
    <property type="entry name" value="DHO_dehydrogenase"/>
</dbReference>
<gene>
    <name evidence="11" type="primary">pyrD</name>
    <name evidence="13" type="ORF">GCM10023208_00660</name>
</gene>
<evidence type="ECO:0000313" key="13">
    <source>
        <dbReference type="EMBL" id="GAA5045812.1"/>
    </source>
</evidence>
<dbReference type="RefSeq" id="WP_346031155.1">
    <property type="nucleotide sequence ID" value="NZ_BAABHV010000001.1"/>
</dbReference>
<dbReference type="InterPro" id="IPR005720">
    <property type="entry name" value="Dihydroorotate_DH_cat"/>
</dbReference>
<keyword evidence="8 11" id="KW-0560">Oxidoreductase</keyword>
<comment type="function">
    <text evidence="1 11">Catalyzes the conversion of dihydroorotate to orotate with quinone as electron acceptor.</text>
</comment>
<dbReference type="InterPro" id="IPR001295">
    <property type="entry name" value="Dihydroorotate_DH_CS"/>
</dbReference>
<dbReference type="HAMAP" id="MF_00225">
    <property type="entry name" value="DHO_dh_type2"/>
    <property type="match status" value="1"/>
</dbReference>
<comment type="pathway">
    <text evidence="3 11">Pyrimidine metabolism; UMP biosynthesis via de novo pathway; orotate from (S)-dihydroorotate (quinone route): step 1/1.</text>
</comment>
<name>A0ABP9JVN0_9SPHN</name>
<dbReference type="PANTHER" id="PTHR48109">
    <property type="entry name" value="DIHYDROOROTATE DEHYDROGENASE (QUINONE), MITOCHONDRIAL-RELATED"/>
    <property type="match status" value="1"/>
</dbReference>
<comment type="similarity">
    <text evidence="4 11">Belongs to the dihydroorotate dehydrogenase family. Type 2 subfamily.</text>
</comment>
<dbReference type="PIRSF" id="PIRSF000164">
    <property type="entry name" value="DHO_oxidase"/>
    <property type="match status" value="1"/>
</dbReference>
<evidence type="ECO:0000256" key="10">
    <source>
        <dbReference type="ARBA" id="ARBA00048639"/>
    </source>
</evidence>
<dbReference type="Proteomes" id="UP001500518">
    <property type="component" value="Unassembled WGS sequence"/>
</dbReference>
<protein>
    <recommendedName>
        <fullName evidence="11">Dihydroorotate dehydrogenase (quinone)</fullName>
        <ecNumber evidence="11">1.3.5.2</ecNumber>
    </recommendedName>
    <alternativeName>
        <fullName evidence="11">DHOdehase</fullName>
        <shortName evidence="11">DHOD</shortName>
        <shortName evidence="11">DHODase</shortName>
    </alternativeName>
    <alternativeName>
        <fullName evidence="11">Dihydroorotate oxidase</fullName>
    </alternativeName>
</protein>
<feature type="binding site" evidence="11">
    <location>
        <position position="172"/>
    </location>
    <ligand>
        <name>substrate</name>
    </ligand>
</feature>
<organism evidence="13 14">
    <name type="scientific">Erythrobacter westpacificensis</name>
    <dbReference type="NCBI Taxonomy" id="1055231"/>
    <lineage>
        <taxon>Bacteria</taxon>
        <taxon>Pseudomonadati</taxon>
        <taxon>Pseudomonadota</taxon>
        <taxon>Alphaproteobacteria</taxon>
        <taxon>Sphingomonadales</taxon>
        <taxon>Erythrobacteraceae</taxon>
        <taxon>Erythrobacter/Porphyrobacter group</taxon>
        <taxon>Erythrobacter</taxon>
    </lineage>
</organism>
<dbReference type="Gene3D" id="3.20.20.70">
    <property type="entry name" value="Aldolase class I"/>
    <property type="match status" value="1"/>
</dbReference>
<evidence type="ECO:0000313" key="14">
    <source>
        <dbReference type="Proteomes" id="UP001500518"/>
    </source>
</evidence>
<evidence type="ECO:0000256" key="4">
    <source>
        <dbReference type="ARBA" id="ARBA00005359"/>
    </source>
</evidence>
<feature type="binding site" evidence="11">
    <location>
        <position position="167"/>
    </location>
    <ligand>
        <name>FMN</name>
        <dbReference type="ChEBI" id="CHEBI:58210"/>
    </ligand>
</feature>
<dbReference type="Pfam" id="PF01180">
    <property type="entry name" value="DHO_dh"/>
    <property type="match status" value="1"/>
</dbReference>
<comment type="subcellular location">
    <subcellularLocation>
        <location evidence="11">Cell membrane</location>
        <topology evidence="11">Peripheral membrane protein</topology>
    </subcellularLocation>
    <subcellularLocation>
        <location evidence="2">Membrane</location>
    </subcellularLocation>
</comment>
<evidence type="ECO:0000259" key="12">
    <source>
        <dbReference type="Pfam" id="PF01180"/>
    </source>
</evidence>
<feature type="binding site" evidence="11">
    <location>
        <position position="136"/>
    </location>
    <ligand>
        <name>FMN</name>
        <dbReference type="ChEBI" id="CHEBI:58210"/>
    </ligand>
</feature>
<evidence type="ECO:0000256" key="5">
    <source>
        <dbReference type="ARBA" id="ARBA00022630"/>
    </source>
</evidence>
<feature type="binding site" evidence="11">
    <location>
        <begin position="58"/>
        <end position="62"/>
    </location>
    <ligand>
        <name>FMN</name>
        <dbReference type="ChEBI" id="CHEBI:58210"/>
    </ligand>
</feature>
<comment type="caution">
    <text evidence="13">The sequence shown here is derived from an EMBL/GenBank/DDBJ whole genome shotgun (WGS) entry which is preliminary data.</text>
</comment>
<evidence type="ECO:0000256" key="2">
    <source>
        <dbReference type="ARBA" id="ARBA00004370"/>
    </source>
</evidence>
<feature type="binding site" evidence="11">
    <location>
        <begin position="107"/>
        <end position="111"/>
    </location>
    <ligand>
        <name>substrate</name>
    </ligand>
</feature>
<evidence type="ECO:0000256" key="1">
    <source>
        <dbReference type="ARBA" id="ARBA00003125"/>
    </source>
</evidence>
<keyword evidence="6 11" id="KW-0288">FMN</keyword>
<feature type="binding site" evidence="11">
    <location>
        <position position="256"/>
    </location>
    <ligand>
        <name>FMN</name>
        <dbReference type="ChEBI" id="CHEBI:58210"/>
    </ligand>
</feature>
<keyword evidence="9 11" id="KW-0472">Membrane</keyword>
<feature type="active site" description="Nucleophile" evidence="11">
    <location>
        <position position="170"/>
    </location>
</feature>
<keyword evidence="14" id="KW-1185">Reference proteome</keyword>
<feature type="binding site" evidence="11">
    <location>
        <position position="167"/>
    </location>
    <ligand>
        <name>substrate</name>
    </ligand>
</feature>
<dbReference type="NCBIfam" id="NF003645">
    <property type="entry name" value="PRK05286.1-2"/>
    <property type="match status" value="1"/>
</dbReference>
<dbReference type="InterPro" id="IPR005719">
    <property type="entry name" value="Dihydroorotate_DH_2"/>
</dbReference>
<comment type="catalytic activity">
    <reaction evidence="10 11">
        <text>(S)-dihydroorotate + a quinone = orotate + a quinol</text>
        <dbReference type="Rhea" id="RHEA:30187"/>
        <dbReference type="ChEBI" id="CHEBI:24646"/>
        <dbReference type="ChEBI" id="CHEBI:30839"/>
        <dbReference type="ChEBI" id="CHEBI:30864"/>
        <dbReference type="ChEBI" id="CHEBI:132124"/>
        <dbReference type="EC" id="1.3.5.2"/>
    </reaction>
</comment>
<evidence type="ECO:0000256" key="6">
    <source>
        <dbReference type="ARBA" id="ARBA00022643"/>
    </source>
</evidence>
<keyword evidence="7 11" id="KW-0665">Pyrimidine biosynthesis</keyword>
<dbReference type="EMBL" id="BAABHV010000001">
    <property type="protein sequence ID" value="GAA5045812.1"/>
    <property type="molecule type" value="Genomic_DNA"/>
</dbReference>
<feature type="binding site" evidence="11">
    <location>
        <position position="62"/>
    </location>
    <ligand>
        <name>substrate</name>
    </ligand>
</feature>
<dbReference type="InterPro" id="IPR012135">
    <property type="entry name" value="Dihydroorotate_DH_1_2"/>
</dbReference>
<feature type="binding site" evidence="11">
    <location>
        <position position="234"/>
    </location>
    <ligand>
        <name>FMN</name>
        <dbReference type="ChEBI" id="CHEBI:58210"/>
    </ligand>
</feature>
<accession>A0ABP9JVN0</accession>
<evidence type="ECO:0000256" key="8">
    <source>
        <dbReference type="ARBA" id="ARBA00023002"/>
    </source>
</evidence>
<dbReference type="PANTHER" id="PTHR48109:SF4">
    <property type="entry name" value="DIHYDROOROTATE DEHYDROGENASE (QUINONE), MITOCHONDRIAL"/>
    <property type="match status" value="1"/>
</dbReference>
<sequence>MLYSLIRPALFTLDAERAHGLAIKALKALPRGRPEPLGGPLETEVAGIRFPNPVGMAAGFDKDAEVADALLGRGFGFVEVGSITPLPQPGNPKPRLFRLEEDRAVINRMGFNNGGAEAAAVRVASRGTRPGVLGINIGANKDSADRIADYAAMTRIMAPYAAYLAVNISSPNTPGLRALQDEGALVELLDGVLEARGAQGPPVFLKVAPDLQNADVDAITRIAMDKALGALIVANTTISRPELASEHRGETGGLSGAPLKPLALEMVRAFRKASGGAIPLVGVGGIATAEDAWERIRAGASLVQLYSAMTYRGPSIARQITKGLTKLMKRDGFASIAEAVGSEEA</sequence>
<feature type="domain" description="Dihydroorotate dehydrogenase catalytic" evidence="12">
    <location>
        <begin position="41"/>
        <end position="328"/>
    </location>
</feature>
<dbReference type="NCBIfam" id="NF003652">
    <property type="entry name" value="PRK05286.2-5"/>
    <property type="match status" value="1"/>
</dbReference>
<evidence type="ECO:0000256" key="11">
    <source>
        <dbReference type="HAMAP-Rule" id="MF_00225"/>
    </source>
</evidence>
<reference evidence="14" key="1">
    <citation type="journal article" date="2019" name="Int. J. Syst. Evol. Microbiol.">
        <title>The Global Catalogue of Microorganisms (GCM) 10K type strain sequencing project: providing services to taxonomists for standard genome sequencing and annotation.</title>
        <authorList>
            <consortium name="The Broad Institute Genomics Platform"/>
            <consortium name="The Broad Institute Genome Sequencing Center for Infectious Disease"/>
            <person name="Wu L."/>
            <person name="Ma J."/>
        </authorList>
    </citation>
    <scope>NUCLEOTIDE SEQUENCE [LARGE SCALE GENOMIC DNA]</scope>
    <source>
        <strain evidence="14">JCM 18014</strain>
    </source>
</reference>